<evidence type="ECO:0000313" key="7">
    <source>
        <dbReference type="EMBL" id="KAK7418730.1"/>
    </source>
</evidence>
<feature type="signal peptide" evidence="5">
    <location>
        <begin position="1"/>
        <end position="22"/>
    </location>
</feature>
<comment type="similarity">
    <text evidence="1 4">Belongs to the glycosyl hydrolase 43 family.</text>
</comment>
<evidence type="ECO:0000256" key="5">
    <source>
        <dbReference type="SAM" id="SignalP"/>
    </source>
</evidence>
<dbReference type="PANTHER" id="PTHR42812:SF17">
    <property type="entry name" value="BETA-XYLOSIDASE C-TERMINAL CONCANAVALIN A-LIKE DOMAIN-CONTAINING PROTEIN-RELATED"/>
    <property type="match status" value="1"/>
</dbReference>
<dbReference type="Pfam" id="PF04616">
    <property type="entry name" value="Glyco_hydro_43"/>
    <property type="match status" value="1"/>
</dbReference>
<dbReference type="InterPro" id="IPR023296">
    <property type="entry name" value="Glyco_hydro_beta-prop_sf"/>
</dbReference>
<dbReference type="Gene3D" id="2.115.10.20">
    <property type="entry name" value="Glycosyl hydrolase domain, family 43"/>
    <property type="match status" value="1"/>
</dbReference>
<dbReference type="InterPro" id="IPR006710">
    <property type="entry name" value="Glyco_hydro_43"/>
</dbReference>
<dbReference type="Gene3D" id="2.60.120.200">
    <property type="match status" value="1"/>
</dbReference>
<sequence>MALFKQVALLGLGLFAPSGSHAKAYNNPILPGWNSDPSCTFVKELDATFFCTTSSFLAFPGVPVYASKDLVNWKLASNALTRPEQLPELSFNGQQSEGIWASTVRYHEGVLYLITSYVTWSPWGPKILLFRTTDPFNDDAWEGPLRVENPGNDIDLDLFWDRNGKTYMSVAAGIYISEVDLSTGAAKAPIKVWNGTGDRNPEGPHIYDKDGFYYLLIGEGGTETNHTATIARSKSLQGPYEGYDGNPILTAKNTDEYFQTVGHADLFQDASGNWWAVALATRSGPDWEIYPMGRESVLVPVKWEKGEWPVLDMVRGKMSGPLPERNRNVPGNGHWNRLLSRIKSAEASGLLAPAQVESLFAVSPKGHPNTLRISPSRVNLTADASFEPKKDGLGFVFRKQSSTIFAYSVDVLFDPTEPDEEAGITIFLTFRVEASGKLGEEVPKERTLTIPKAWLGKPIRLIARASSGSSYVLSAALASASKEEKVLGHASASIVSGGSGPFTGTVLGAYTTSNGGNGKTPAFFSRWRYTPLAQEIADGEPIPLGKRNA</sequence>
<dbReference type="Proteomes" id="UP001498476">
    <property type="component" value="Unassembled WGS sequence"/>
</dbReference>
<reference evidence="7 8" key="1">
    <citation type="journal article" date="2025" name="Microbiol. Resour. Announc.">
        <title>Draft genome sequences for Neonectria magnoliae and Neonectria punicea, canker pathogens of Liriodendron tulipifera and Acer saccharum in West Virginia.</title>
        <authorList>
            <person name="Petronek H.M."/>
            <person name="Kasson M.T."/>
            <person name="Metheny A.M."/>
            <person name="Stauder C.M."/>
            <person name="Lovett B."/>
            <person name="Lynch S.C."/>
            <person name="Garnas J.R."/>
            <person name="Kasson L.R."/>
            <person name="Stajich J.E."/>
        </authorList>
    </citation>
    <scope>NUCLEOTIDE SEQUENCE [LARGE SCALE GENOMIC DNA]</scope>
    <source>
        <strain evidence="7 8">NRRL 64653</strain>
    </source>
</reference>
<dbReference type="SUPFAM" id="SSF49899">
    <property type="entry name" value="Concanavalin A-like lectins/glucanases"/>
    <property type="match status" value="1"/>
</dbReference>
<feature type="domain" description="Beta-xylosidase C-terminal Concanavalin A-like" evidence="6">
    <location>
        <begin position="379"/>
        <end position="530"/>
    </location>
</feature>
<keyword evidence="8" id="KW-1185">Reference proteome</keyword>
<evidence type="ECO:0000313" key="8">
    <source>
        <dbReference type="Proteomes" id="UP001498476"/>
    </source>
</evidence>
<protein>
    <recommendedName>
        <fullName evidence="6">Beta-xylosidase C-terminal Concanavalin A-like domain-containing protein</fullName>
    </recommendedName>
</protein>
<gene>
    <name evidence="7" type="ORF">QQX98_003748</name>
</gene>
<keyword evidence="3 4" id="KW-0326">Glycosidase</keyword>
<dbReference type="CDD" id="cd18833">
    <property type="entry name" value="GH43_PcXyl-like"/>
    <property type="match status" value="1"/>
</dbReference>
<proteinExistence type="inferred from homology"/>
<dbReference type="InterPro" id="IPR041542">
    <property type="entry name" value="GH43_C2"/>
</dbReference>
<dbReference type="EMBL" id="JAZAVJ010000044">
    <property type="protein sequence ID" value="KAK7418730.1"/>
    <property type="molecule type" value="Genomic_DNA"/>
</dbReference>
<feature type="chain" id="PRO_5045556483" description="Beta-xylosidase C-terminal Concanavalin A-like domain-containing protein" evidence="5">
    <location>
        <begin position="23"/>
        <end position="549"/>
    </location>
</feature>
<evidence type="ECO:0000259" key="6">
    <source>
        <dbReference type="Pfam" id="PF17851"/>
    </source>
</evidence>
<evidence type="ECO:0000256" key="2">
    <source>
        <dbReference type="ARBA" id="ARBA00022801"/>
    </source>
</evidence>
<dbReference type="Pfam" id="PF17851">
    <property type="entry name" value="GH43_C2"/>
    <property type="match status" value="1"/>
</dbReference>
<keyword evidence="5" id="KW-0732">Signal</keyword>
<accession>A0ABR1HCR8</accession>
<dbReference type="InterPro" id="IPR051795">
    <property type="entry name" value="Glycosyl_Hydrlase_43"/>
</dbReference>
<evidence type="ECO:0000256" key="4">
    <source>
        <dbReference type="RuleBase" id="RU361187"/>
    </source>
</evidence>
<evidence type="ECO:0000256" key="1">
    <source>
        <dbReference type="ARBA" id="ARBA00009865"/>
    </source>
</evidence>
<dbReference type="SUPFAM" id="SSF75005">
    <property type="entry name" value="Arabinanase/levansucrase/invertase"/>
    <property type="match status" value="1"/>
</dbReference>
<comment type="caution">
    <text evidence="7">The sequence shown here is derived from an EMBL/GenBank/DDBJ whole genome shotgun (WGS) entry which is preliminary data.</text>
</comment>
<name>A0ABR1HCR8_9HYPO</name>
<dbReference type="PANTHER" id="PTHR42812">
    <property type="entry name" value="BETA-XYLOSIDASE"/>
    <property type="match status" value="1"/>
</dbReference>
<dbReference type="InterPro" id="IPR013320">
    <property type="entry name" value="ConA-like_dom_sf"/>
</dbReference>
<evidence type="ECO:0000256" key="3">
    <source>
        <dbReference type="ARBA" id="ARBA00023295"/>
    </source>
</evidence>
<organism evidence="7 8">
    <name type="scientific">Neonectria punicea</name>
    <dbReference type="NCBI Taxonomy" id="979145"/>
    <lineage>
        <taxon>Eukaryota</taxon>
        <taxon>Fungi</taxon>
        <taxon>Dikarya</taxon>
        <taxon>Ascomycota</taxon>
        <taxon>Pezizomycotina</taxon>
        <taxon>Sordariomycetes</taxon>
        <taxon>Hypocreomycetidae</taxon>
        <taxon>Hypocreales</taxon>
        <taxon>Nectriaceae</taxon>
        <taxon>Neonectria</taxon>
    </lineage>
</organism>
<keyword evidence="2 4" id="KW-0378">Hydrolase</keyword>